<sequence length="141" mass="15624">MLRVRLGVFARQPQFRYSSTMSQPVNLVTVNTAPERARQVIGKVVEAVKDKYTIVHAGNSSTIEGVAPLLKSIQPPPGILFCASMWTPEEQERIQRIARETIPGIKTHATPTGLQAKSGAEGVVEYLLERVDKIMAERQLE</sequence>
<evidence type="ECO:0000313" key="2">
    <source>
        <dbReference type="Proteomes" id="UP000193986"/>
    </source>
</evidence>
<evidence type="ECO:0000313" key="1">
    <source>
        <dbReference type="EMBL" id="ORY29566.1"/>
    </source>
</evidence>
<comment type="caution">
    <text evidence="1">The sequence shown here is derived from an EMBL/GenBank/DDBJ whole genome shotgun (WGS) entry which is preliminary data.</text>
</comment>
<protein>
    <submittedName>
        <fullName evidence="1">Uncharacterized protein</fullName>
    </submittedName>
</protein>
<dbReference type="InParanoid" id="A0A1Y2B4B0"/>
<dbReference type="EMBL" id="MCFC01000025">
    <property type="protein sequence ID" value="ORY29566.1"/>
    <property type="molecule type" value="Genomic_DNA"/>
</dbReference>
<organism evidence="1 2">
    <name type="scientific">Naematelia encephala</name>
    <dbReference type="NCBI Taxonomy" id="71784"/>
    <lineage>
        <taxon>Eukaryota</taxon>
        <taxon>Fungi</taxon>
        <taxon>Dikarya</taxon>
        <taxon>Basidiomycota</taxon>
        <taxon>Agaricomycotina</taxon>
        <taxon>Tremellomycetes</taxon>
        <taxon>Tremellales</taxon>
        <taxon>Naemateliaceae</taxon>
        <taxon>Naematelia</taxon>
    </lineage>
</organism>
<gene>
    <name evidence="1" type="ORF">BCR39DRAFT_532157</name>
</gene>
<dbReference type="AlphaFoldDB" id="A0A1Y2B4B0"/>
<name>A0A1Y2B4B0_9TREE</name>
<accession>A0A1Y2B4B0</accession>
<keyword evidence="2" id="KW-1185">Reference proteome</keyword>
<dbReference type="Proteomes" id="UP000193986">
    <property type="component" value="Unassembled WGS sequence"/>
</dbReference>
<dbReference type="OrthoDB" id="2772415at2759"/>
<proteinExistence type="predicted"/>
<reference evidence="1 2" key="1">
    <citation type="submission" date="2016-07" db="EMBL/GenBank/DDBJ databases">
        <title>Pervasive Adenine N6-methylation of Active Genes in Fungi.</title>
        <authorList>
            <consortium name="DOE Joint Genome Institute"/>
            <person name="Mondo S.J."/>
            <person name="Dannebaum R.O."/>
            <person name="Kuo R.C."/>
            <person name="Labutti K."/>
            <person name="Haridas S."/>
            <person name="Kuo A."/>
            <person name="Salamov A."/>
            <person name="Ahrendt S.R."/>
            <person name="Lipzen A."/>
            <person name="Sullivan W."/>
            <person name="Andreopoulos W.B."/>
            <person name="Clum A."/>
            <person name="Lindquist E."/>
            <person name="Daum C."/>
            <person name="Ramamoorthy G.K."/>
            <person name="Gryganskyi A."/>
            <person name="Culley D."/>
            <person name="Magnuson J.K."/>
            <person name="James T.Y."/>
            <person name="O'Malley M.A."/>
            <person name="Stajich J.E."/>
            <person name="Spatafora J.W."/>
            <person name="Visel A."/>
            <person name="Grigoriev I.V."/>
        </authorList>
    </citation>
    <scope>NUCLEOTIDE SEQUENCE [LARGE SCALE GENOMIC DNA]</scope>
    <source>
        <strain evidence="1 2">68-887.2</strain>
    </source>
</reference>